<organism evidence="4 5">
    <name type="scientific">Photobacterium damsela subsp. piscicida</name>
    <name type="common">Pasteurella piscicida</name>
    <dbReference type="NCBI Taxonomy" id="38294"/>
    <lineage>
        <taxon>Bacteria</taxon>
        <taxon>Pseudomonadati</taxon>
        <taxon>Pseudomonadota</taxon>
        <taxon>Gammaproteobacteria</taxon>
        <taxon>Vibrionales</taxon>
        <taxon>Vibrionaceae</taxon>
        <taxon>Photobacterium</taxon>
    </lineage>
</organism>
<evidence type="ECO:0000256" key="1">
    <source>
        <dbReference type="SAM" id="Coils"/>
    </source>
</evidence>
<dbReference type="InterPro" id="IPR016047">
    <property type="entry name" value="M23ase_b-sheet_dom"/>
</dbReference>
<dbReference type="GO" id="GO:0004222">
    <property type="term" value="F:metalloendopeptidase activity"/>
    <property type="evidence" value="ECO:0007669"/>
    <property type="project" value="TreeGrafter"/>
</dbReference>
<evidence type="ECO:0000313" key="5">
    <source>
        <dbReference type="Proteomes" id="UP000218676"/>
    </source>
</evidence>
<dbReference type="InterPro" id="IPR011055">
    <property type="entry name" value="Dup_hybrid_motif"/>
</dbReference>
<evidence type="ECO:0000259" key="3">
    <source>
        <dbReference type="Pfam" id="PF01551"/>
    </source>
</evidence>
<proteinExistence type="predicted"/>
<dbReference type="Gene3D" id="6.10.250.3150">
    <property type="match status" value="1"/>
</dbReference>
<keyword evidence="1" id="KW-0175">Coiled coil</keyword>
<dbReference type="Gene3D" id="2.70.70.10">
    <property type="entry name" value="Glucose Permease (Domain IIA)"/>
    <property type="match status" value="1"/>
</dbReference>
<dbReference type="SUPFAM" id="SSF51261">
    <property type="entry name" value="Duplicated hybrid motif"/>
    <property type="match status" value="1"/>
</dbReference>
<dbReference type="FunFam" id="2.70.70.10:FF:000003">
    <property type="entry name" value="Murein hydrolase activator EnvC"/>
    <property type="match status" value="1"/>
</dbReference>
<sequence>MRDMIKHLNQTIRAGALCTGALLCLAFVTPSYATSPNQLDSVKQEIARQKSQLAKKQQEFAALQKELRQHELGIGKTAKQIHQAQAQLETLKRSIAQLESEQKKLEAEQKKQQQQLKALLGAQYRQGKNSEIANLLSGENSSTLDRMTAYAETFSLAQTKALENLEVTNTELQMKLHQLSTQREQQRAMLGQLQQEKAELDSQQKAREKTLADIKGKIRTSNDYINDLKANERRMLAAIAKAKAEAEARARAEAAAKKAAEAAKRLPMNGLSSSKGKLPWPVRGSVIHNYGDRQQGELRWKGMVIAKPVGSQVKAISSGRVVFADWLRGYGLMIVIEHGKGEMSIYGYNQTLLKKVGDPVSAGEPIALVGDSGGQDRSGLYFEIRRKGSPVNPRSWLK</sequence>
<dbReference type="EMBL" id="AP018045">
    <property type="protein sequence ID" value="BAX54449.1"/>
    <property type="molecule type" value="Genomic_DNA"/>
</dbReference>
<feature type="coiled-coil region" evidence="1">
    <location>
        <begin position="39"/>
        <end position="122"/>
    </location>
</feature>
<dbReference type="Pfam" id="PF01551">
    <property type="entry name" value="Peptidase_M23"/>
    <property type="match status" value="1"/>
</dbReference>
<feature type="domain" description="M23ase beta-sheet core" evidence="3">
    <location>
        <begin position="300"/>
        <end position="393"/>
    </location>
</feature>
<reference evidence="5" key="1">
    <citation type="submission" date="2017-05" db="EMBL/GenBank/DDBJ databases">
        <title>Whole genome sequence of fish pathogenic bacteria, Photobacterium damselae subsp. piscicida, strain 91-197, isolated from hybrid striped bass (Morone sp.) in USA.</title>
        <authorList>
            <person name="Teru Y."/>
            <person name="Hikima J."/>
            <person name="Kono T."/>
            <person name="Sakai M."/>
            <person name="Takano T."/>
            <person name="Hawke J.P."/>
            <person name="Takeyama H."/>
            <person name="Aoki T."/>
        </authorList>
    </citation>
    <scope>NUCLEOTIDE SEQUENCE [LARGE SCALE GENOMIC DNA]</scope>
    <source>
        <strain evidence="5">91-197</strain>
    </source>
</reference>
<feature type="chain" id="PRO_5042125032" evidence="2">
    <location>
        <begin position="34"/>
        <end position="398"/>
    </location>
</feature>
<feature type="coiled-coil region" evidence="1">
    <location>
        <begin position="162"/>
        <end position="265"/>
    </location>
</feature>
<accession>A0AAD1CHV1</accession>
<dbReference type="Proteomes" id="UP000218676">
    <property type="component" value="Chromosome 1"/>
</dbReference>
<dbReference type="PANTHER" id="PTHR21666">
    <property type="entry name" value="PEPTIDASE-RELATED"/>
    <property type="match status" value="1"/>
</dbReference>
<dbReference type="CDD" id="cd12797">
    <property type="entry name" value="M23_peptidase"/>
    <property type="match status" value="1"/>
</dbReference>
<name>A0AAD1CHV1_PHODP</name>
<feature type="signal peptide" evidence="2">
    <location>
        <begin position="1"/>
        <end position="33"/>
    </location>
</feature>
<keyword evidence="4" id="KW-0378">Hydrolase</keyword>
<dbReference type="PANTHER" id="PTHR21666:SF270">
    <property type="entry name" value="MUREIN HYDROLASE ACTIVATOR ENVC"/>
    <property type="match status" value="1"/>
</dbReference>
<dbReference type="InterPro" id="IPR050570">
    <property type="entry name" value="Cell_wall_metabolism_enzyme"/>
</dbReference>
<gene>
    <name evidence="4" type="ORF">PDPUS_1_03075</name>
</gene>
<dbReference type="AlphaFoldDB" id="A0AAD1CHV1"/>
<protein>
    <submittedName>
        <fullName evidence="4">Murein hydrolase activator EnvC</fullName>
    </submittedName>
</protein>
<keyword evidence="2" id="KW-0732">Signal</keyword>
<evidence type="ECO:0000313" key="4">
    <source>
        <dbReference type="EMBL" id="BAX54449.1"/>
    </source>
</evidence>
<evidence type="ECO:0000256" key="2">
    <source>
        <dbReference type="SAM" id="SignalP"/>
    </source>
</evidence>